<dbReference type="NCBIfam" id="TIGR00229">
    <property type="entry name" value="sensory_box"/>
    <property type="match status" value="1"/>
</dbReference>
<dbReference type="Pfam" id="PF07228">
    <property type="entry name" value="SpoIIE"/>
    <property type="match status" value="1"/>
</dbReference>
<dbReference type="InterPro" id="IPR035965">
    <property type="entry name" value="PAS-like_dom_sf"/>
</dbReference>
<name>A0A918ABI7_9ACTN</name>
<dbReference type="PANTHER" id="PTHR43156:SF2">
    <property type="entry name" value="STAGE II SPORULATION PROTEIN E"/>
    <property type="match status" value="1"/>
</dbReference>
<sequence length="785" mass="87058">MQDIGNTQEPNLAVALNGNSDDGRVNEIARRPVELASLKPDLIPQVMAWAAELRTHFATLNMTISLFARLSHIDKGAVSRYLSGERVPTDRSFLDQILAMRAGQGTAVTEEVREHLIELYLDALKATRPHEYRIQKVSDELAIAVTRWKEAERYAESLEYELSRRTHTIEGLSSENERLRAAWDRERTQHFDEIAELTERLKMAQNRVHQAEGRVQKLEELLDRLQPQHQHETDEVRFRSLVKAQSQLVWITSPTGTVVEDAPQWRAITGQSLEDYLAYGWLEAVHQDERQQTGEAWKEALRGRTMFEWNYRVRTRASGFRHFEVRAVPIIRDGQVVEWVGTNTDMTLQHEAEEMRGRLTHQLGAAALRTARLQGATAQLAEALTVRQVVQVIINVGRTALAADRSAVALLDTDRAALKLIHGEGIPEASVPFSEEIPLSHSSVMTMAVNSGRPVFAESPVSLKTQLLESGGEETPLTDYLISSDEQAWVGLPLLAAGRALGALRFSFTRPQKICQEDGVFLEALAGQCALAVERATLFEREHHTAETLQRSMLPGRLPVIKGLELAQRFRSGSRHVQVGGDWYDAFVFQDGRVAAVVGDVMGKGVKAAAWMGRTRNAMRALALTNPAPADVLTGLDRVFDATEEEEQVTTLAYMVVEPVTGEGTLALAGHPPPILVSPQGTAILCNAEPGTPLGWPTSRKQFRFVVPPGHTAVLYSDGLVKNRKRGLDAGLAEICSVVSESPPEVVANPYMLLDFLVDRMLSGYEQDDDVVMLAIHVPAPICRP</sequence>
<dbReference type="Gene3D" id="3.60.40.10">
    <property type="entry name" value="PPM-type phosphatase domain"/>
    <property type="match status" value="1"/>
</dbReference>
<dbReference type="PROSITE" id="PS50112">
    <property type="entry name" value="PAS"/>
    <property type="match status" value="1"/>
</dbReference>
<comment type="caution">
    <text evidence="4">The sequence shown here is derived from an EMBL/GenBank/DDBJ whole genome shotgun (WGS) entry which is preliminary data.</text>
</comment>
<reference evidence="4" key="1">
    <citation type="journal article" date="2014" name="Int. J. Syst. Evol. Microbiol.">
        <title>Complete genome sequence of Corynebacterium casei LMG S-19264T (=DSM 44701T), isolated from a smear-ripened cheese.</title>
        <authorList>
            <consortium name="US DOE Joint Genome Institute (JGI-PGF)"/>
            <person name="Walter F."/>
            <person name="Albersmeier A."/>
            <person name="Kalinowski J."/>
            <person name="Ruckert C."/>
        </authorList>
    </citation>
    <scope>NUCLEOTIDE SEQUENCE</scope>
    <source>
        <strain evidence="4">CGMCC 4.7430</strain>
    </source>
</reference>
<dbReference type="Pfam" id="PF13185">
    <property type="entry name" value="GAF_2"/>
    <property type="match status" value="1"/>
</dbReference>
<dbReference type="SUPFAM" id="SSF81606">
    <property type="entry name" value="PP2C-like"/>
    <property type="match status" value="1"/>
</dbReference>
<dbReference type="SUPFAM" id="SSF55785">
    <property type="entry name" value="PYP-like sensor domain (PAS domain)"/>
    <property type="match status" value="1"/>
</dbReference>
<protein>
    <recommendedName>
        <fullName evidence="3">PAS domain-containing protein</fullName>
    </recommendedName>
</protein>
<dbReference type="SMART" id="SM00086">
    <property type="entry name" value="PAC"/>
    <property type="match status" value="1"/>
</dbReference>
<dbReference type="InterPro" id="IPR052016">
    <property type="entry name" value="Bact_Sigma-Reg"/>
</dbReference>
<dbReference type="GO" id="GO:0016791">
    <property type="term" value="F:phosphatase activity"/>
    <property type="evidence" value="ECO:0007669"/>
    <property type="project" value="TreeGrafter"/>
</dbReference>
<dbReference type="Gene3D" id="1.20.5.170">
    <property type="match status" value="1"/>
</dbReference>
<proteinExistence type="predicted"/>
<dbReference type="SMART" id="SM00331">
    <property type="entry name" value="PP2C_SIG"/>
    <property type="match status" value="1"/>
</dbReference>
<feature type="coiled-coil region" evidence="2">
    <location>
        <begin position="187"/>
        <end position="228"/>
    </location>
</feature>
<organism evidence="4 5">
    <name type="scientific">Nonomuraea glycinis</name>
    <dbReference type="NCBI Taxonomy" id="2047744"/>
    <lineage>
        <taxon>Bacteria</taxon>
        <taxon>Bacillati</taxon>
        <taxon>Actinomycetota</taxon>
        <taxon>Actinomycetes</taxon>
        <taxon>Streptosporangiales</taxon>
        <taxon>Streptosporangiaceae</taxon>
        <taxon>Nonomuraea</taxon>
    </lineage>
</organism>
<dbReference type="SUPFAM" id="SSF55781">
    <property type="entry name" value="GAF domain-like"/>
    <property type="match status" value="1"/>
</dbReference>
<dbReference type="PANTHER" id="PTHR43156">
    <property type="entry name" value="STAGE II SPORULATION PROTEIN E-RELATED"/>
    <property type="match status" value="1"/>
</dbReference>
<reference evidence="4" key="2">
    <citation type="submission" date="2020-09" db="EMBL/GenBank/DDBJ databases">
        <authorList>
            <person name="Sun Q."/>
            <person name="Zhou Y."/>
        </authorList>
    </citation>
    <scope>NUCLEOTIDE SEQUENCE</scope>
    <source>
        <strain evidence="4">CGMCC 4.7430</strain>
    </source>
</reference>
<dbReference type="InterPro" id="IPR029016">
    <property type="entry name" value="GAF-like_dom_sf"/>
</dbReference>
<dbReference type="Gene3D" id="3.30.450.20">
    <property type="entry name" value="PAS domain"/>
    <property type="match status" value="1"/>
</dbReference>
<dbReference type="InterPro" id="IPR001932">
    <property type="entry name" value="PPM-type_phosphatase-like_dom"/>
</dbReference>
<evidence type="ECO:0000259" key="3">
    <source>
        <dbReference type="PROSITE" id="PS50112"/>
    </source>
</evidence>
<dbReference type="InterPro" id="IPR036457">
    <property type="entry name" value="PPM-type-like_dom_sf"/>
</dbReference>
<keyword evidence="1" id="KW-0378">Hydrolase</keyword>
<dbReference type="InterPro" id="IPR013655">
    <property type="entry name" value="PAS_fold_3"/>
</dbReference>
<feature type="domain" description="PAS" evidence="3">
    <location>
        <begin position="234"/>
        <end position="304"/>
    </location>
</feature>
<dbReference type="Gene3D" id="3.30.450.40">
    <property type="match status" value="1"/>
</dbReference>
<dbReference type="AlphaFoldDB" id="A0A918ABI7"/>
<dbReference type="InterPro" id="IPR000014">
    <property type="entry name" value="PAS"/>
</dbReference>
<keyword evidence="2" id="KW-0175">Coiled coil</keyword>
<dbReference type="EMBL" id="BMNK01000012">
    <property type="protein sequence ID" value="GGP12257.1"/>
    <property type="molecule type" value="Genomic_DNA"/>
</dbReference>
<dbReference type="Pfam" id="PF08447">
    <property type="entry name" value="PAS_3"/>
    <property type="match status" value="1"/>
</dbReference>
<evidence type="ECO:0000256" key="1">
    <source>
        <dbReference type="ARBA" id="ARBA00022801"/>
    </source>
</evidence>
<evidence type="ECO:0000313" key="4">
    <source>
        <dbReference type="EMBL" id="GGP12257.1"/>
    </source>
</evidence>
<dbReference type="InterPro" id="IPR001610">
    <property type="entry name" value="PAC"/>
</dbReference>
<dbReference type="InterPro" id="IPR003018">
    <property type="entry name" value="GAF"/>
</dbReference>
<dbReference type="SUPFAM" id="SSF57997">
    <property type="entry name" value="Tropomyosin"/>
    <property type="match status" value="1"/>
</dbReference>
<accession>A0A918ABI7</accession>
<keyword evidence="5" id="KW-1185">Reference proteome</keyword>
<gene>
    <name evidence="4" type="ORF">GCM10012278_59320</name>
</gene>
<evidence type="ECO:0000313" key="5">
    <source>
        <dbReference type="Proteomes" id="UP000660745"/>
    </source>
</evidence>
<dbReference type="SMART" id="SM00065">
    <property type="entry name" value="GAF"/>
    <property type="match status" value="1"/>
</dbReference>
<evidence type="ECO:0000256" key="2">
    <source>
        <dbReference type="SAM" id="Coils"/>
    </source>
</evidence>
<dbReference type="Proteomes" id="UP000660745">
    <property type="component" value="Unassembled WGS sequence"/>
</dbReference>